<accession>A0ABV7V071</accession>
<evidence type="ECO:0000313" key="1">
    <source>
        <dbReference type="EMBL" id="MFC3670450.1"/>
    </source>
</evidence>
<protein>
    <recommendedName>
        <fullName evidence="3">Transposase</fullName>
    </recommendedName>
</protein>
<name>A0ABV7V071_9SPHN</name>
<dbReference type="Proteomes" id="UP001595683">
    <property type="component" value="Unassembled WGS sequence"/>
</dbReference>
<evidence type="ECO:0008006" key="3">
    <source>
        <dbReference type="Google" id="ProtNLM"/>
    </source>
</evidence>
<keyword evidence="2" id="KW-1185">Reference proteome</keyword>
<reference evidence="2" key="1">
    <citation type="journal article" date="2019" name="Int. J. Syst. Evol. Microbiol.">
        <title>The Global Catalogue of Microorganisms (GCM) 10K type strain sequencing project: providing services to taxonomists for standard genome sequencing and annotation.</title>
        <authorList>
            <consortium name="The Broad Institute Genomics Platform"/>
            <consortium name="The Broad Institute Genome Sequencing Center for Infectious Disease"/>
            <person name="Wu L."/>
            <person name="Ma J."/>
        </authorList>
    </citation>
    <scope>NUCLEOTIDE SEQUENCE [LARGE SCALE GENOMIC DNA]</scope>
    <source>
        <strain evidence="2">KCTC 42224</strain>
    </source>
</reference>
<organism evidence="1 2">
    <name type="scientific">Novosphingobium pokkalii</name>
    <dbReference type="NCBI Taxonomy" id="1770194"/>
    <lineage>
        <taxon>Bacteria</taxon>
        <taxon>Pseudomonadati</taxon>
        <taxon>Pseudomonadota</taxon>
        <taxon>Alphaproteobacteria</taxon>
        <taxon>Sphingomonadales</taxon>
        <taxon>Sphingomonadaceae</taxon>
        <taxon>Novosphingobium</taxon>
    </lineage>
</organism>
<gene>
    <name evidence="1" type="ORF">ACFOOT_03330</name>
</gene>
<sequence length="103" mass="10926">MQRTSPCIATQIGARADLADPSLPEANTAKAAGKGVVQKRAAAYTEPRSNNPLQRLVLHAGQAVAGCPDGLGGRREGLSKSAAEKRCHVRRTLTDATKWEMFA</sequence>
<comment type="caution">
    <text evidence="1">The sequence shown here is derived from an EMBL/GenBank/DDBJ whole genome shotgun (WGS) entry which is preliminary data.</text>
</comment>
<proteinExistence type="predicted"/>
<evidence type="ECO:0000313" key="2">
    <source>
        <dbReference type="Proteomes" id="UP001595683"/>
    </source>
</evidence>
<dbReference type="EMBL" id="JBHRYE010000007">
    <property type="protein sequence ID" value="MFC3670450.1"/>
    <property type="molecule type" value="Genomic_DNA"/>
</dbReference>